<sequence>MLVSRVSDHVSDLMKLDLLNEIRLMFELGGHQHVLEVIACCTVKFPYYMITEMLKYGDLLHFLRKCNKPRHIEKDPIYDITDLQRYQIARQIASGMVFISSKRFYHGDLAARNILVGTDLMVKISDFGLSSDIYQVGYQRLSPERKRPIKWASIETNIEGKCTIQSDIWSYGITLYEIFTNGEMPYKDMPSREVLRRVRDGYRMEKPENCPDDVYKMMSLCWHEKPIGRPAFKNLFNFFDKKIASKSTSPYFEVENEARLSETEETAAASQTRPNSSTNDPLSGEPVNMKDWEFERKPDTKTQTDLNGAKAKRQNSSTNDSLSGEPVNMKDWEFERKPDTKTQTDLNGAKAKRQNSKTINGSTALSGEWVNMQDWKFEREPSTRTQTD</sequence>
<dbReference type="Proteomes" id="UP000007110">
    <property type="component" value="Unassembled WGS sequence"/>
</dbReference>
<accession>A0A7M7N991</accession>
<keyword evidence="2" id="KW-0547">Nucleotide-binding</keyword>
<dbReference type="GO" id="GO:0043235">
    <property type="term" value="C:receptor complex"/>
    <property type="evidence" value="ECO:0000318"/>
    <property type="project" value="GO_Central"/>
</dbReference>
<dbReference type="PROSITE" id="PS50011">
    <property type="entry name" value="PROTEIN_KINASE_DOM"/>
    <property type="match status" value="1"/>
</dbReference>
<dbReference type="Gene3D" id="1.10.510.10">
    <property type="entry name" value="Transferase(Phosphotransferase) domain 1"/>
    <property type="match status" value="1"/>
</dbReference>
<evidence type="ECO:0000313" key="8">
    <source>
        <dbReference type="EnsemblMetazoa" id="XP_030832896"/>
    </source>
</evidence>
<evidence type="ECO:0000256" key="3">
    <source>
        <dbReference type="ARBA" id="ARBA00022777"/>
    </source>
</evidence>
<dbReference type="GO" id="GO:0005524">
    <property type="term" value="F:ATP binding"/>
    <property type="evidence" value="ECO:0007669"/>
    <property type="project" value="UniProtKB-KW"/>
</dbReference>
<protein>
    <recommendedName>
        <fullName evidence="7">Protein kinase domain-containing protein</fullName>
    </recommendedName>
</protein>
<dbReference type="GO" id="GO:0005886">
    <property type="term" value="C:plasma membrane"/>
    <property type="evidence" value="ECO:0000318"/>
    <property type="project" value="GO_Central"/>
</dbReference>
<feature type="region of interest" description="Disordered" evidence="6">
    <location>
        <begin position="250"/>
        <end position="365"/>
    </location>
</feature>
<dbReference type="OMA" id="NMKDWEF"/>
<reference evidence="9" key="1">
    <citation type="submission" date="2015-02" db="EMBL/GenBank/DDBJ databases">
        <title>Genome sequencing for Strongylocentrotus purpuratus.</title>
        <authorList>
            <person name="Murali S."/>
            <person name="Liu Y."/>
            <person name="Vee V."/>
            <person name="English A."/>
            <person name="Wang M."/>
            <person name="Skinner E."/>
            <person name="Han Y."/>
            <person name="Muzny D.M."/>
            <person name="Worley K.C."/>
            <person name="Gibbs R.A."/>
        </authorList>
    </citation>
    <scope>NUCLEOTIDE SEQUENCE</scope>
</reference>
<keyword evidence="3" id="KW-0418">Kinase</keyword>
<name>A0A7M7N991_STRPU</name>
<dbReference type="OrthoDB" id="535945at2759"/>
<feature type="compositionally biased region" description="Polar residues" evidence="6">
    <location>
        <begin position="356"/>
        <end position="365"/>
    </location>
</feature>
<evidence type="ECO:0000256" key="5">
    <source>
        <dbReference type="ARBA" id="ARBA00023137"/>
    </source>
</evidence>
<keyword evidence="9" id="KW-1185">Reference proteome</keyword>
<organism evidence="8 9">
    <name type="scientific">Strongylocentrotus purpuratus</name>
    <name type="common">Purple sea urchin</name>
    <dbReference type="NCBI Taxonomy" id="7668"/>
    <lineage>
        <taxon>Eukaryota</taxon>
        <taxon>Metazoa</taxon>
        <taxon>Echinodermata</taxon>
        <taxon>Eleutherozoa</taxon>
        <taxon>Echinozoa</taxon>
        <taxon>Echinoidea</taxon>
        <taxon>Euechinoidea</taxon>
        <taxon>Echinacea</taxon>
        <taxon>Camarodonta</taxon>
        <taxon>Echinidea</taxon>
        <taxon>Strongylocentrotidae</taxon>
        <taxon>Strongylocentrotus</taxon>
    </lineage>
</organism>
<feature type="domain" description="Protein kinase" evidence="7">
    <location>
        <begin position="1"/>
        <end position="252"/>
    </location>
</feature>
<keyword evidence="1" id="KW-0808">Transferase</keyword>
<dbReference type="InParanoid" id="A0A7M7N991"/>
<dbReference type="PROSITE" id="PS00109">
    <property type="entry name" value="PROTEIN_KINASE_TYR"/>
    <property type="match status" value="1"/>
</dbReference>
<feature type="compositionally biased region" description="Basic and acidic residues" evidence="6">
    <location>
        <begin position="328"/>
        <end position="342"/>
    </location>
</feature>
<dbReference type="FunFam" id="1.10.510.10:FF:000554">
    <property type="entry name" value="Predicted protein"/>
    <property type="match status" value="1"/>
</dbReference>
<dbReference type="InterPro" id="IPR011009">
    <property type="entry name" value="Kinase-like_dom_sf"/>
</dbReference>
<dbReference type="PANTHER" id="PTHR24416:SF620">
    <property type="entry name" value="TYROSINE-PROTEIN KINASE RECEPTOR TORSO"/>
    <property type="match status" value="1"/>
</dbReference>
<evidence type="ECO:0000259" key="7">
    <source>
        <dbReference type="PROSITE" id="PS50011"/>
    </source>
</evidence>
<dbReference type="InterPro" id="IPR001245">
    <property type="entry name" value="Ser-Thr/Tyr_kinase_cat_dom"/>
</dbReference>
<dbReference type="GO" id="GO:0007169">
    <property type="term" value="P:cell surface receptor protein tyrosine kinase signaling pathway"/>
    <property type="evidence" value="ECO:0000318"/>
    <property type="project" value="GO_Central"/>
</dbReference>
<keyword evidence="4" id="KW-0067">ATP-binding</keyword>
<keyword evidence="5" id="KW-0829">Tyrosine-protein kinase</keyword>
<dbReference type="RefSeq" id="XP_030832896.1">
    <property type="nucleotide sequence ID" value="XM_030977036.1"/>
</dbReference>
<dbReference type="InterPro" id="IPR008266">
    <property type="entry name" value="Tyr_kinase_AS"/>
</dbReference>
<dbReference type="SUPFAM" id="SSF56112">
    <property type="entry name" value="Protein kinase-like (PK-like)"/>
    <property type="match status" value="1"/>
</dbReference>
<dbReference type="KEGG" id="spu:105444060"/>
<feature type="compositionally biased region" description="Polar residues" evidence="6">
    <location>
        <begin position="268"/>
        <end position="281"/>
    </location>
</feature>
<dbReference type="GeneID" id="105444060"/>
<evidence type="ECO:0000256" key="4">
    <source>
        <dbReference type="ARBA" id="ARBA00022840"/>
    </source>
</evidence>
<evidence type="ECO:0000256" key="6">
    <source>
        <dbReference type="SAM" id="MobiDB-lite"/>
    </source>
</evidence>
<feature type="compositionally biased region" description="Basic and acidic residues" evidence="6">
    <location>
        <begin position="288"/>
        <end position="302"/>
    </location>
</feature>
<dbReference type="PANTHER" id="PTHR24416">
    <property type="entry name" value="TYROSINE-PROTEIN KINASE RECEPTOR"/>
    <property type="match status" value="1"/>
</dbReference>
<dbReference type="GO" id="GO:0004714">
    <property type="term" value="F:transmembrane receptor protein tyrosine kinase activity"/>
    <property type="evidence" value="ECO:0000318"/>
    <property type="project" value="GO_Central"/>
</dbReference>
<dbReference type="CDD" id="cd00192">
    <property type="entry name" value="PTKc"/>
    <property type="match status" value="1"/>
</dbReference>
<dbReference type="AlphaFoldDB" id="A0A7M7N991"/>
<dbReference type="PRINTS" id="PR00109">
    <property type="entry name" value="TYRKINASE"/>
</dbReference>
<dbReference type="InterPro" id="IPR050122">
    <property type="entry name" value="RTK"/>
</dbReference>
<evidence type="ECO:0000313" key="9">
    <source>
        <dbReference type="Proteomes" id="UP000007110"/>
    </source>
</evidence>
<proteinExistence type="predicted"/>
<dbReference type="Gene3D" id="3.30.200.20">
    <property type="entry name" value="Phosphorylase Kinase, domain 1"/>
    <property type="match status" value="1"/>
</dbReference>
<evidence type="ECO:0000256" key="1">
    <source>
        <dbReference type="ARBA" id="ARBA00022679"/>
    </source>
</evidence>
<dbReference type="Pfam" id="PF07714">
    <property type="entry name" value="PK_Tyr_Ser-Thr"/>
    <property type="match status" value="1"/>
</dbReference>
<dbReference type="FunFam" id="3.30.200.20:FF:001344">
    <property type="match status" value="1"/>
</dbReference>
<dbReference type="InterPro" id="IPR000719">
    <property type="entry name" value="Prot_kinase_dom"/>
</dbReference>
<evidence type="ECO:0000256" key="2">
    <source>
        <dbReference type="ARBA" id="ARBA00022741"/>
    </source>
</evidence>
<dbReference type="EnsemblMetazoa" id="XM_030977036">
    <property type="protein sequence ID" value="XP_030832896"/>
    <property type="gene ID" value="LOC105444060"/>
</dbReference>
<reference evidence="8" key="2">
    <citation type="submission" date="2021-01" db="UniProtKB">
        <authorList>
            <consortium name="EnsemblMetazoa"/>
        </authorList>
    </citation>
    <scope>IDENTIFICATION</scope>
</reference>